<dbReference type="Pfam" id="PF08863">
    <property type="entry name" value="YolD"/>
    <property type="match status" value="1"/>
</dbReference>
<dbReference type="PANTHER" id="PTHR40051:SF1">
    <property type="entry name" value="YOLD-LIKE FAMILY PROTEIN"/>
    <property type="match status" value="1"/>
</dbReference>
<reference evidence="1 2" key="2">
    <citation type="journal article" date="2016" name="Int. J. Syst. Evol. Microbiol.">
        <title>Bacillus gobiensis sp. nov., isolated from a soil sample.</title>
        <authorList>
            <person name="Liu B."/>
            <person name="Liu G.H."/>
            <person name="Cetin S."/>
            <person name="Schumann P."/>
            <person name="Pan Z.Z."/>
            <person name="Chen Q.Q."/>
        </authorList>
    </citation>
    <scope>NUCLEOTIDE SEQUENCE [LARGE SCALE GENOMIC DNA]</scope>
    <source>
        <strain evidence="1 2">FJAT-4402</strain>
    </source>
</reference>
<accession>A0A0M4FXZ5</accession>
<organism evidence="1 2">
    <name type="scientific">Bacillus gobiensis</name>
    <dbReference type="NCBI Taxonomy" id="1441095"/>
    <lineage>
        <taxon>Bacteria</taxon>
        <taxon>Bacillati</taxon>
        <taxon>Bacillota</taxon>
        <taxon>Bacilli</taxon>
        <taxon>Bacillales</taxon>
        <taxon>Bacillaceae</taxon>
        <taxon>Bacillus</taxon>
    </lineage>
</organism>
<dbReference type="InterPro" id="IPR014962">
    <property type="entry name" value="YolD"/>
</dbReference>
<dbReference type="STRING" id="1441095.AM592_22340"/>
<proteinExistence type="predicted"/>
<evidence type="ECO:0000313" key="2">
    <source>
        <dbReference type="Proteomes" id="UP000067625"/>
    </source>
</evidence>
<gene>
    <name evidence="1" type="ORF">AM592_22340</name>
</gene>
<evidence type="ECO:0008006" key="3">
    <source>
        <dbReference type="Google" id="ProtNLM"/>
    </source>
</evidence>
<keyword evidence="2" id="KW-1185">Reference proteome</keyword>
<dbReference type="AlphaFoldDB" id="A0A0M4FXZ5"/>
<sequence>MKSNMLTPGSNMRWESSRMMLPEHREALLARKKEQMKVEKPELDEQQIENMETLISESMEFVFPLLFKVYDDGHFREVAGLVEYINERTKHLHVVDSKDDTNFIRFEDIVDLKKN</sequence>
<dbReference type="EMBL" id="CP012600">
    <property type="protein sequence ID" value="ALC83930.1"/>
    <property type="molecule type" value="Genomic_DNA"/>
</dbReference>
<protein>
    <recommendedName>
        <fullName evidence="3">YolD-like family protein</fullName>
    </recommendedName>
</protein>
<dbReference type="PATRIC" id="fig|1441095.3.peg.4938"/>
<reference evidence="2" key="1">
    <citation type="submission" date="2015-08" db="EMBL/GenBank/DDBJ databases">
        <title>Genome sequencing project for genomic taxonomy and phylogenomics of Bacillus-like bacteria.</title>
        <authorList>
            <person name="Liu B."/>
            <person name="Wang J."/>
            <person name="Zhu Y."/>
            <person name="Liu G."/>
            <person name="Chen Q."/>
            <person name="Chen Z."/>
            <person name="Lan J."/>
            <person name="Che J."/>
            <person name="Ge C."/>
            <person name="Shi H."/>
            <person name="Pan Z."/>
            <person name="Liu X."/>
        </authorList>
    </citation>
    <scope>NUCLEOTIDE SEQUENCE [LARGE SCALE GENOMIC DNA]</scope>
    <source>
        <strain evidence="2">FJAT-4402</strain>
    </source>
</reference>
<dbReference type="Proteomes" id="UP000067625">
    <property type="component" value="Chromosome"/>
</dbReference>
<name>A0A0M4FXZ5_9BACI</name>
<evidence type="ECO:0000313" key="1">
    <source>
        <dbReference type="EMBL" id="ALC83930.1"/>
    </source>
</evidence>
<dbReference type="RefSeq" id="WP_225970300.1">
    <property type="nucleotide sequence ID" value="NZ_CP012600.1"/>
</dbReference>
<dbReference type="PANTHER" id="PTHR40051">
    <property type="entry name" value="IG HYPOTHETICAL 15966"/>
    <property type="match status" value="1"/>
</dbReference>